<comment type="subcellular location">
    <subcellularLocation>
        <location evidence="1">Cell projection</location>
        <location evidence="1">Cilium</location>
        <location evidence="1">Flagellum</location>
    </subcellularLocation>
    <subcellularLocation>
        <location evidence="2">Cytoplasm</location>
        <location evidence="2">Cytoskeleton</location>
    </subcellularLocation>
</comment>
<dbReference type="GO" id="GO:0031514">
    <property type="term" value="C:motile cilium"/>
    <property type="evidence" value="ECO:0007669"/>
    <property type="project" value="UniProtKB-SubCell"/>
</dbReference>
<proteinExistence type="inferred from homology"/>
<dbReference type="Pfam" id="PF13851">
    <property type="entry name" value="GAS"/>
    <property type="match status" value="1"/>
</dbReference>
<evidence type="ECO:0000256" key="5">
    <source>
        <dbReference type="ARBA" id="ARBA00022490"/>
    </source>
</evidence>
<reference evidence="16" key="1">
    <citation type="submission" date="2016-05" db="EMBL/GenBank/DDBJ databases">
        <authorList>
            <person name="Lavstsen T."/>
            <person name="Jespersen J.S."/>
        </authorList>
    </citation>
    <scope>NUCLEOTIDE SEQUENCE</scope>
    <source>
        <tissue evidence="16">Brain</tissue>
    </source>
</reference>
<evidence type="ECO:0000256" key="3">
    <source>
        <dbReference type="ARBA" id="ARBA00009859"/>
    </source>
</evidence>
<feature type="region of interest" description="Disordered" evidence="14">
    <location>
        <begin position="1"/>
        <end position="30"/>
    </location>
</feature>
<reference evidence="16" key="2">
    <citation type="submission" date="2016-06" db="EMBL/GenBank/DDBJ databases">
        <title>The genome of a short-lived fish provides insights into sex chromosome evolution and the genetic control of aging.</title>
        <authorList>
            <person name="Reichwald K."/>
            <person name="Felder M."/>
            <person name="Petzold A."/>
            <person name="Koch P."/>
            <person name="Groth M."/>
            <person name="Platzer M."/>
        </authorList>
    </citation>
    <scope>NUCLEOTIDE SEQUENCE</scope>
    <source>
        <tissue evidence="16">Brain</tissue>
    </source>
</reference>
<evidence type="ECO:0000256" key="12">
    <source>
        <dbReference type="ARBA" id="ARBA00031568"/>
    </source>
</evidence>
<keyword evidence="6" id="KW-0493">Microtubule</keyword>
<dbReference type="EMBL" id="HADX01015316">
    <property type="protein sequence ID" value="SBP37548.1"/>
    <property type="molecule type" value="Transcribed_RNA"/>
</dbReference>
<evidence type="ECO:0000256" key="1">
    <source>
        <dbReference type="ARBA" id="ARBA00004230"/>
    </source>
</evidence>
<evidence type="ECO:0000259" key="15">
    <source>
        <dbReference type="Pfam" id="PF13851"/>
    </source>
</evidence>
<dbReference type="InterPro" id="IPR039308">
    <property type="entry name" value="GAS8"/>
</dbReference>
<evidence type="ECO:0000256" key="11">
    <source>
        <dbReference type="ARBA" id="ARBA00023273"/>
    </source>
</evidence>
<evidence type="ECO:0000256" key="2">
    <source>
        <dbReference type="ARBA" id="ARBA00004245"/>
    </source>
</evidence>
<evidence type="ECO:0000256" key="8">
    <source>
        <dbReference type="ARBA" id="ARBA00023054"/>
    </source>
</evidence>
<feature type="coiled-coil region" evidence="13">
    <location>
        <begin position="242"/>
        <end position="438"/>
    </location>
</feature>
<dbReference type="GO" id="GO:0005874">
    <property type="term" value="C:microtubule"/>
    <property type="evidence" value="ECO:0007669"/>
    <property type="project" value="UniProtKB-KW"/>
</dbReference>
<keyword evidence="11" id="KW-0966">Cell projection</keyword>
<dbReference type="AlphaFoldDB" id="A0A1A7Z505"/>
<dbReference type="GO" id="GO:0030317">
    <property type="term" value="P:flagellated sperm motility"/>
    <property type="evidence" value="ECO:0007669"/>
    <property type="project" value="TreeGrafter"/>
</dbReference>
<gene>
    <name evidence="16" type="primary">Nfu_g_1_015893</name>
</gene>
<dbReference type="GO" id="GO:0008017">
    <property type="term" value="F:microtubule binding"/>
    <property type="evidence" value="ECO:0007669"/>
    <property type="project" value="InterPro"/>
</dbReference>
<protein>
    <recommendedName>
        <fullName evidence="4">Dynein regulatory complex subunit 4</fullName>
    </recommendedName>
    <alternativeName>
        <fullName evidence="12">Growth arrest-specific protein 8</fullName>
    </alternativeName>
</protein>
<keyword evidence="9" id="KW-0969">Cilium</keyword>
<dbReference type="PANTHER" id="PTHR31543:SF0">
    <property type="entry name" value="DYNEIN REGULATORY COMPLEX SUBUNIT 4"/>
    <property type="match status" value="1"/>
</dbReference>
<evidence type="ECO:0000256" key="10">
    <source>
        <dbReference type="ARBA" id="ARBA00023212"/>
    </source>
</evidence>
<keyword evidence="10" id="KW-0206">Cytoskeleton</keyword>
<dbReference type="GO" id="GO:0005794">
    <property type="term" value="C:Golgi apparatus"/>
    <property type="evidence" value="ECO:0007669"/>
    <property type="project" value="TreeGrafter"/>
</dbReference>
<keyword evidence="5" id="KW-0963">Cytoplasm</keyword>
<keyword evidence="7" id="KW-0282">Flagellum</keyword>
<evidence type="ECO:0000256" key="13">
    <source>
        <dbReference type="SAM" id="Coils"/>
    </source>
</evidence>
<name>A0A1A7Z505_9TELE</name>
<dbReference type="PANTHER" id="PTHR31543">
    <property type="entry name" value="DYNEIN REGULATORY COMPLEX SUBUNIT 4"/>
    <property type="match status" value="1"/>
</dbReference>
<sequence>MPPKTKQKKTGKGKSSAGMGGLSTEEMSKDQLEEHIVRLREELDREREEKSYFQLERDKIQDFWEISKRKLQEAEAELRNRSRERDEAEERHQVEITVYKQKLKHVLSEHQNTVSEMKMDTVSSALLVQNQDVDSELELHKGLQNFQADFWEKQTREGISIGELRQKHQVELMELNNKYCRMLKEVEQKFQERMDFIVKVEDKKRWSGVRKLEIQMETRIGSMIQEQDRVLRQSEEFYTKVIKKTQSDQQVLKAEEQRLRSEDIQKDKKLERAQQKEMVLKKALQEAEQKVSDLQEQLRKHVRLQETMKKNQGQQKVAEKELKDLMVEHELLLQAFQKVEQERDELLQWQTESIMDVQQRSSLKKMLLEKKLSALTETLEVKEAQLCATLSVSSIDPTTRNAAANKLQEVLEGKRTTIDALQMDLAQQSKENNQLLHSWKEQLQAAGVSRQDVPSRTTEHILEGATPVS</sequence>
<dbReference type="GO" id="GO:0031267">
    <property type="term" value="F:small GTPase binding"/>
    <property type="evidence" value="ECO:0007669"/>
    <property type="project" value="InterPro"/>
</dbReference>
<dbReference type="EMBL" id="HADW01010839">
    <property type="protein sequence ID" value="SBP12239.1"/>
    <property type="molecule type" value="Transcribed_RNA"/>
</dbReference>
<keyword evidence="8 13" id="KW-0175">Coiled coil</keyword>
<feature type="domain" description="Growth arrest-specific protein 8" evidence="15">
    <location>
        <begin position="223"/>
        <end position="421"/>
    </location>
</feature>
<evidence type="ECO:0000256" key="4">
    <source>
        <dbReference type="ARBA" id="ARBA00021301"/>
    </source>
</evidence>
<evidence type="ECO:0000256" key="7">
    <source>
        <dbReference type="ARBA" id="ARBA00022846"/>
    </source>
</evidence>
<comment type="similarity">
    <text evidence="3">Belongs to the DRC4 family.</text>
</comment>
<evidence type="ECO:0000256" key="9">
    <source>
        <dbReference type="ARBA" id="ARBA00023069"/>
    </source>
</evidence>
<dbReference type="InterPro" id="IPR025593">
    <property type="entry name" value="GAS8_dom"/>
</dbReference>
<evidence type="ECO:0000313" key="16">
    <source>
        <dbReference type="EMBL" id="SBP37548.1"/>
    </source>
</evidence>
<evidence type="ECO:0000256" key="14">
    <source>
        <dbReference type="SAM" id="MobiDB-lite"/>
    </source>
</evidence>
<organism evidence="16">
    <name type="scientific">Iconisemion striatum</name>
    <dbReference type="NCBI Taxonomy" id="60296"/>
    <lineage>
        <taxon>Eukaryota</taxon>
        <taxon>Metazoa</taxon>
        <taxon>Chordata</taxon>
        <taxon>Craniata</taxon>
        <taxon>Vertebrata</taxon>
        <taxon>Euteleostomi</taxon>
        <taxon>Actinopterygii</taxon>
        <taxon>Neopterygii</taxon>
        <taxon>Teleostei</taxon>
        <taxon>Neoteleostei</taxon>
        <taxon>Acanthomorphata</taxon>
        <taxon>Ovalentaria</taxon>
        <taxon>Atherinomorphae</taxon>
        <taxon>Cyprinodontiformes</taxon>
        <taxon>Nothobranchiidae</taxon>
        <taxon>Iconisemion</taxon>
    </lineage>
</organism>
<evidence type="ECO:0000256" key="6">
    <source>
        <dbReference type="ARBA" id="ARBA00022701"/>
    </source>
</evidence>
<feature type="compositionally biased region" description="Basic residues" evidence="14">
    <location>
        <begin position="1"/>
        <end position="12"/>
    </location>
</feature>
<accession>A0A1A7Z505</accession>